<proteinExistence type="predicted"/>
<dbReference type="InterPro" id="IPR000249">
    <property type="entry name" value="BMC_dom"/>
</dbReference>
<evidence type="ECO:0000313" key="2">
    <source>
        <dbReference type="EMBL" id="VAX26438.1"/>
    </source>
</evidence>
<dbReference type="PROSITE" id="PS51930">
    <property type="entry name" value="BMC_2"/>
    <property type="match status" value="2"/>
</dbReference>
<name>A0A3B1CR14_9ZZZZ</name>
<reference evidence="2" key="1">
    <citation type="submission" date="2018-06" db="EMBL/GenBank/DDBJ databases">
        <authorList>
            <person name="Zhirakovskaya E."/>
        </authorList>
    </citation>
    <scope>NUCLEOTIDE SEQUENCE</scope>
</reference>
<organism evidence="2">
    <name type="scientific">hydrothermal vent metagenome</name>
    <dbReference type="NCBI Taxonomy" id="652676"/>
    <lineage>
        <taxon>unclassified sequences</taxon>
        <taxon>metagenomes</taxon>
        <taxon>ecological metagenomes</taxon>
    </lineage>
</organism>
<feature type="domain" description="BMC" evidence="1">
    <location>
        <begin position="97"/>
        <end position="183"/>
    </location>
</feature>
<gene>
    <name evidence="2" type="ORF">MNBD_IGNAVI01-85</name>
</gene>
<dbReference type="CDD" id="cd07054">
    <property type="entry name" value="BMC_PduT_repeat2"/>
    <property type="match status" value="1"/>
</dbReference>
<sequence length="183" mass="19148">MELNSLGLVEMSSIAAGMEAADIMLKTSEVELIMSRSICSGKYMVLIGGDVAAVQTAVDNAAQTIDYALIDTFVIPNVHRDIFPALSGHTEVKELQSLGILESFSVASLIEGADAAVKSASVQLLEIRLAMALGGKAFCTITGDVAAVQSAVDSGAKLISEKGLLVNKVVIAQPRKELLSELI</sequence>
<dbReference type="CDD" id="cd07053">
    <property type="entry name" value="BMC_PduT_repeat1"/>
    <property type="match status" value="1"/>
</dbReference>
<feature type="domain" description="BMC" evidence="1">
    <location>
        <begin position="5"/>
        <end position="87"/>
    </location>
</feature>
<dbReference type="SMART" id="SM00877">
    <property type="entry name" value="BMC"/>
    <property type="match status" value="2"/>
</dbReference>
<dbReference type="Gene3D" id="3.30.70.1710">
    <property type="match status" value="2"/>
</dbReference>
<dbReference type="EMBL" id="UOGD01000338">
    <property type="protein sequence ID" value="VAX26438.1"/>
    <property type="molecule type" value="Genomic_DNA"/>
</dbReference>
<dbReference type="GO" id="GO:0031469">
    <property type="term" value="C:bacterial microcompartment"/>
    <property type="evidence" value="ECO:0007669"/>
    <property type="project" value="InterPro"/>
</dbReference>
<dbReference type="PIRSF" id="PIRSF034834">
    <property type="entry name" value="PduT"/>
    <property type="match status" value="1"/>
</dbReference>
<evidence type="ECO:0000259" key="1">
    <source>
        <dbReference type="PROSITE" id="PS51930"/>
    </source>
</evidence>
<dbReference type="InterPro" id="IPR037233">
    <property type="entry name" value="CcmK-like_sf"/>
</dbReference>
<dbReference type="SUPFAM" id="SSF143414">
    <property type="entry name" value="CcmK-like"/>
    <property type="match status" value="2"/>
</dbReference>
<dbReference type="InterPro" id="IPR050575">
    <property type="entry name" value="BMC_shell"/>
</dbReference>
<accession>A0A3B1CR14</accession>
<protein>
    <submittedName>
        <fullName evidence="2">Propanediol utilization polyhedral body protein PduT</fullName>
    </submittedName>
</protein>
<dbReference type="AlphaFoldDB" id="A0A3B1CR14"/>
<dbReference type="PANTHER" id="PTHR33941:SF11">
    <property type="entry name" value="BACTERIAL MICROCOMPARTMENT SHELL PROTEIN PDUJ"/>
    <property type="match status" value="1"/>
</dbReference>
<dbReference type="Pfam" id="PF00936">
    <property type="entry name" value="BMC"/>
    <property type="match status" value="2"/>
</dbReference>
<dbReference type="InterPro" id="IPR044872">
    <property type="entry name" value="CcmK/CsoS1_BMC"/>
</dbReference>
<dbReference type="InterPro" id="IPR011238">
    <property type="entry name" value="Micro_shell_prot_PduT"/>
</dbReference>
<dbReference type="PANTHER" id="PTHR33941">
    <property type="entry name" value="PROPANEDIOL UTILIZATION PROTEIN PDUA"/>
    <property type="match status" value="1"/>
</dbReference>